<feature type="transmembrane region" description="Helical" evidence="8">
    <location>
        <begin position="115"/>
        <end position="133"/>
    </location>
</feature>
<dbReference type="PANTHER" id="PTHR34390">
    <property type="entry name" value="UPF0442 PROTEIN YJJB-RELATED"/>
    <property type="match status" value="1"/>
</dbReference>
<evidence type="ECO:0000256" key="5">
    <source>
        <dbReference type="ARBA" id="ARBA00022989"/>
    </source>
</evidence>
<protein>
    <submittedName>
        <fullName evidence="10">Threonine/serine exporter</fullName>
    </submittedName>
</protein>
<proteinExistence type="inferred from homology"/>
<keyword evidence="5 8" id="KW-1133">Transmembrane helix</keyword>
<organism evidence="10 11">
    <name type="scientific">Cohnella terricola</name>
    <dbReference type="NCBI Taxonomy" id="1289167"/>
    <lineage>
        <taxon>Bacteria</taxon>
        <taxon>Bacillati</taxon>
        <taxon>Bacillota</taxon>
        <taxon>Bacilli</taxon>
        <taxon>Bacillales</taxon>
        <taxon>Paenibacillaceae</taxon>
        <taxon>Cohnella</taxon>
    </lineage>
</organism>
<feature type="domain" description="Threonine/Serine exporter ThrE" evidence="9">
    <location>
        <begin position="5"/>
        <end position="133"/>
    </location>
</feature>
<keyword evidence="6 8" id="KW-0472">Membrane</keyword>
<name>A0A559JJ75_9BACL</name>
<feature type="transmembrane region" description="Helical" evidence="8">
    <location>
        <begin position="6"/>
        <end position="22"/>
    </location>
</feature>
<feature type="transmembrane region" description="Helical" evidence="8">
    <location>
        <begin position="50"/>
        <end position="70"/>
    </location>
</feature>
<comment type="similarity">
    <text evidence="7">Belongs to the ThrE exporter (TC 2.A.79) family.</text>
</comment>
<evidence type="ECO:0000313" key="11">
    <source>
        <dbReference type="Proteomes" id="UP000316330"/>
    </source>
</evidence>
<keyword evidence="2" id="KW-1003">Cell membrane</keyword>
<feature type="transmembrane region" description="Helical" evidence="8">
    <location>
        <begin position="27"/>
        <end position="44"/>
    </location>
</feature>
<feature type="transmembrane region" description="Helical" evidence="8">
    <location>
        <begin position="77"/>
        <end position="95"/>
    </location>
</feature>
<evidence type="ECO:0000256" key="4">
    <source>
        <dbReference type="ARBA" id="ARBA00022692"/>
    </source>
</evidence>
<dbReference type="AlphaFoldDB" id="A0A559JJ75"/>
<keyword evidence="11" id="KW-1185">Reference proteome</keyword>
<gene>
    <name evidence="10" type="ORF">FPZ45_13440</name>
</gene>
<evidence type="ECO:0000313" key="10">
    <source>
        <dbReference type="EMBL" id="TVX99922.1"/>
    </source>
</evidence>
<dbReference type="Pfam" id="PF12821">
    <property type="entry name" value="ThrE_2"/>
    <property type="match status" value="1"/>
</dbReference>
<comment type="subcellular location">
    <subcellularLocation>
        <location evidence="1">Cell membrane</location>
        <topology evidence="1">Multi-pass membrane protein</topology>
    </subcellularLocation>
</comment>
<evidence type="ECO:0000256" key="3">
    <source>
        <dbReference type="ARBA" id="ARBA00022519"/>
    </source>
</evidence>
<dbReference type="InterPro" id="IPR050539">
    <property type="entry name" value="ThrE_Dicarb/AminoAcid_Exp"/>
</dbReference>
<dbReference type="Proteomes" id="UP000316330">
    <property type="component" value="Unassembled WGS sequence"/>
</dbReference>
<keyword evidence="3" id="KW-0997">Cell inner membrane</keyword>
<evidence type="ECO:0000256" key="1">
    <source>
        <dbReference type="ARBA" id="ARBA00004651"/>
    </source>
</evidence>
<evidence type="ECO:0000256" key="2">
    <source>
        <dbReference type="ARBA" id="ARBA00022475"/>
    </source>
</evidence>
<dbReference type="EMBL" id="VNJJ01000006">
    <property type="protein sequence ID" value="TVX99922.1"/>
    <property type="molecule type" value="Genomic_DNA"/>
</dbReference>
<dbReference type="GO" id="GO:0005886">
    <property type="term" value="C:plasma membrane"/>
    <property type="evidence" value="ECO:0007669"/>
    <property type="project" value="UniProtKB-SubCell"/>
</dbReference>
<evidence type="ECO:0000256" key="6">
    <source>
        <dbReference type="ARBA" id="ARBA00023136"/>
    </source>
</evidence>
<evidence type="ECO:0000256" key="8">
    <source>
        <dbReference type="SAM" id="Phobius"/>
    </source>
</evidence>
<dbReference type="PANTHER" id="PTHR34390:SF1">
    <property type="entry name" value="SUCCINATE TRANSPORTER SUBUNIT YJJB-RELATED"/>
    <property type="match status" value="1"/>
</dbReference>
<dbReference type="OrthoDB" id="9810047at2"/>
<dbReference type="GO" id="GO:0015744">
    <property type="term" value="P:succinate transport"/>
    <property type="evidence" value="ECO:0007669"/>
    <property type="project" value="TreeGrafter"/>
</dbReference>
<reference evidence="10 11" key="1">
    <citation type="submission" date="2019-07" db="EMBL/GenBank/DDBJ databases">
        <authorList>
            <person name="Kim J."/>
        </authorList>
    </citation>
    <scope>NUCLEOTIDE SEQUENCE [LARGE SCALE GENOMIC DNA]</scope>
    <source>
        <strain evidence="10 11">G13</strain>
    </source>
</reference>
<dbReference type="InterPro" id="IPR024528">
    <property type="entry name" value="ThrE_2"/>
</dbReference>
<dbReference type="RefSeq" id="WP_144702442.1">
    <property type="nucleotide sequence ID" value="NZ_VNJJ01000006.1"/>
</dbReference>
<evidence type="ECO:0000256" key="7">
    <source>
        <dbReference type="ARBA" id="ARBA00034125"/>
    </source>
</evidence>
<comment type="caution">
    <text evidence="10">The sequence shown here is derived from an EMBL/GenBank/DDBJ whole genome shotgun (WGS) entry which is preliminary data.</text>
</comment>
<keyword evidence="4 8" id="KW-0812">Transmembrane</keyword>
<accession>A0A559JJ75</accession>
<sequence length="142" mass="15011">MIIEQLAASFVASAAFGLIFNVPKRAIVQCGLIGMLGWALYVVLTEQGVNSTIATLLAAGSVAVLSQVMAKMFRMPIIVFSVSGIIPLVPGGTAYDAMRHAVENQYDIAMQLGTKAFMISGAIALGLVLSEVINQAIRKVRV</sequence>
<evidence type="ECO:0000259" key="9">
    <source>
        <dbReference type="Pfam" id="PF12821"/>
    </source>
</evidence>